<organism evidence="1">
    <name type="scientific">marine sediment metagenome</name>
    <dbReference type="NCBI Taxonomy" id="412755"/>
    <lineage>
        <taxon>unclassified sequences</taxon>
        <taxon>metagenomes</taxon>
        <taxon>ecological metagenomes</taxon>
    </lineage>
</organism>
<protein>
    <submittedName>
        <fullName evidence="1">Uncharacterized protein</fullName>
    </submittedName>
</protein>
<gene>
    <name evidence="1" type="ORF">LCGC14_1624410</name>
</gene>
<dbReference type="AlphaFoldDB" id="A0A0F9I4S7"/>
<sequence length="108" mass="11904">MTDKLSEVAQAIALSVTDTKDADWEGAEEALKEDWLGPAKAAIQAHEKALEAEGLVIVPREPTKKMIKAYKRAMESQRVPTQVYGNCGPSLKCVYRWQAMLAALEGKE</sequence>
<name>A0A0F9I4S7_9ZZZZ</name>
<comment type="caution">
    <text evidence="1">The sequence shown here is derived from an EMBL/GenBank/DDBJ whole genome shotgun (WGS) entry which is preliminary data.</text>
</comment>
<proteinExistence type="predicted"/>
<evidence type="ECO:0000313" key="1">
    <source>
        <dbReference type="EMBL" id="KKM22532.1"/>
    </source>
</evidence>
<reference evidence="1" key="1">
    <citation type="journal article" date="2015" name="Nature">
        <title>Complex archaea that bridge the gap between prokaryotes and eukaryotes.</title>
        <authorList>
            <person name="Spang A."/>
            <person name="Saw J.H."/>
            <person name="Jorgensen S.L."/>
            <person name="Zaremba-Niedzwiedzka K."/>
            <person name="Martijn J."/>
            <person name="Lind A.E."/>
            <person name="van Eijk R."/>
            <person name="Schleper C."/>
            <person name="Guy L."/>
            <person name="Ettema T.J."/>
        </authorList>
    </citation>
    <scope>NUCLEOTIDE SEQUENCE</scope>
</reference>
<accession>A0A0F9I4S7</accession>
<dbReference type="EMBL" id="LAZR01013315">
    <property type="protein sequence ID" value="KKM22532.1"/>
    <property type="molecule type" value="Genomic_DNA"/>
</dbReference>